<organism evidence="1 2">
    <name type="scientific">Dufourea novaeangliae</name>
    <name type="common">Sweat bee</name>
    <dbReference type="NCBI Taxonomy" id="178035"/>
    <lineage>
        <taxon>Eukaryota</taxon>
        <taxon>Metazoa</taxon>
        <taxon>Ecdysozoa</taxon>
        <taxon>Arthropoda</taxon>
        <taxon>Hexapoda</taxon>
        <taxon>Insecta</taxon>
        <taxon>Pterygota</taxon>
        <taxon>Neoptera</taxon>
        <taxon>Endopterygota</taxon>
        <taxon>Hymenoptera</taxon>
        <taxon>Apocrita</taxon>
        <taxon>Aculeata</taxon>
        <taxon>Apoidea</taxon>
        <taxon>Anthophila</taxon>
        <taxon>Halictidae</taxon>
        <taxon>Rophitinae</taxon>
        <taxon>Dufourea</taxon>
    </lineage>
</organism>
<proteinExistence type="predicted"/>
<evidence type="ECO:0000313" key="2">
    <source>
        <dbReference type="Proteomes" id="UP000076502"/>
    </source>
</evidence>
<protein>
    <submittedName>
        <fullName evidence="1">Uncharacterized protein</fullName>
    </submittedName>
</protein>
<dbReference type="AlphaFoldDB" id="A0A154PJB7"/>
<sequence length="112" mass="12951">MHIPVHTQNKKKTDYHVHASTKVSYHNVRLRVSLICYTSFTSVCANNRERKKTKLKAPGIDPIKQHGREITPCKPRWIKINGNGETHFTGESPYKEKKRKENVGKCEIKDPI</sequence>
<accession>A0A154PJB7</accession>
<dbReference type="Proteomes" id="UP000076502">
    <property type="component" value="Unassembled WGS sequence"/>
</dbReference>
<keyword evidence="2" id="KW-1185">Reference proteome</keyword>
<name>A0A154PJB7_DUFNO</name>
<dbReference type="EMBL" id="KQ434936">
    <property type="protein sequence ID" value="KZC11971.1"/>
    <property type="molecule type" value="Genomic_DNA"/>
</dbReference>
<reference evidence="1 2" key="1">
    <citation type="submission" date="2015-07" db="EMBL/GenBank/DDBJ databases">
        <title>The genome of Dufourea novaeangliae.</title>
        <authorList>
            <person name="Pan H."/>
            <person name="Kapheim K."/>
        </authorList>
    </citation>
    <scope>NUCLEOTIDE SEQUENCE [LARGE SCALE GENOMIC DNA]</scope>
    <source>
        <strain evidence="1">0120121106</strain>
        <tissue evidence="1">Whole body</tissue>
    </source>
</reference>
<gene>
    <name evidence="1" type="ORF">WN55_03475</name>
</gene>
<evidence type="ECO:0000313" key="1">
    <source>
        <dbReference type="EMBL" id="KZC11971.1"/>
    </source>
</evidence>